<evidence type="ECO:0000256" key="9">
    <source>
        <dbReference type="SAM" id="MobiDB-lite"/>
    </source>
</evidence>
<proteinExistence type="inferred from homology"/>
<evidence type="ECO:0000256" key="6">
    <source>
        <dbReference type="ARBA" id="ARBA00023274"/>
    </source>
</evidence>
<keyword evidence="5 8" id="KW-0689">Ribosomal protein</keyword>
<dbReference type="GO" id="GO:0015935">
    <property type="term" value="C:small ribosomal subunit"/>
    <property type="evidence" value="ECO:0007669"/>
    <property type="project" value="TreeGrafter"/>
</dbReference>
<dbReference type="InterPro" id="IPR036510">
    <property type="entry name" value="Ribosomal_bS20_sf"/>
</dbReference>
<dbReference type="NCBIfam" id="TIGR00029">
    <property type="entry name" value="S20"/>
    <property type="match status" value="1"/>
</dbReference>
<dbReference type="InterPro" id="IPR002583">
    <property type="entry name" value="Ribosomal_bS20"/>
</dbReference>
<comment type="similarity">
    <text evidence="2 8">Belongs to the bacterial ribosomal protein bS20 family.</text>
</comment>
<dbReference type="GO" id="GO:0006412">
    <property type="term" value="P:translation"/>
    <property type="evidence" value="ECO:0007669"/>
    <property type="project" value="UniProtKB-UniRule"/>
</dbReference>
<dbReference type="Gene3D" id="1.20.58.110">
    <property type="entry name" value="Ribosomal protein S20"/>
    <property type="match status" value="1"/>
</dbReference>
<protein>
    <recommendedName>
        <fullName evidence="7 8">Small ribosomal subunit protein bS20</fullName>
    </recommendedName>
</protein>
<dbReference type="RefSeq" id="WP_127005066.1">
    <property type="nucleotide sequence ID" value="NZ_CP173190.1"/>
</dbReference>
<keyword evidence="11" id="KW-1185">Reference proteome</keyword>
<dbReference type="PANTHER" id="PTHR33398">
    <property type="entry name" value="30S RIBOSOMAL PROTEIN S20"/>
    <property type="match status" value="1"/>
</dbReference>
<dbReference type="HAMAP" id="MF_00500">
    <property type="entry name" value="Ribosomal_bS20"/>
    <property type="match status" value="1"/>
</dbReference>
<comment type="caution">
    <text evidence="10">The sequence shown here is derived from an EMBL/GenBank/DDBJ whole genome shotgun (WGS) entry which is preliminary data.</text>
</comment>
<evidence type="ECO:0000256" key="2">
    <source>
        <dbReference type="ARBA" id="ARBA00007634"/>
    </source>
</evidence>
<dbReference type="SUPFAM" id="SSF46992">
    <property type="entry name" value="Ribosomal protein S20"/>
    <property type="match status" value="1"/>
</dbReference>
<evidence type="ECO:0000313" key="11">
    <source>
        <dbReference type="Proteomes" id="UP000280346"/>
    </source>
</evidence>
<dbReference type="OrthoDB" id="9807974at2"/>
<evidence type="ECO:0000313" key="10">
    <source>
        <dbReference type="EMBL" id="RUQ60726.1"/>
    </source>
</evidence>
<sequence>MANHKSAEKRIRQTERRTEVNRARVSRIRSFVKKVESAIEAGDKSVAAEAFKSAQPEMMRGVTKGVLHQNTVSRKLSRLSARIKAL</sequence>
<dbReference type="EMBL" id="RZIJ01000051">
    <property type="protein sequence ID" value="RUQ60726.1"/>
    <property type="molecule type" value="Genomic_DNA"/>
</dbReference>
<accession>A0A3S0V2W3</accession>
<dbReference type="FunFam" id="1.20.58.110:FF:000001">
    <property type="entry name" value="30S ribosomal protein S20"/>
    <property type="match status" value="1"/>
</dbReference>
<dbReference type="PANTHER" id="PTHR33398:SF1">
    <property type="entry name" value="SMALL RIBOSOMAL SUBUNIT PROTEIN BS20C"/>
    <property type="match status" value="1"/>
</dbReference>
<dbReference type="GO" id="GO:0003735">
    <property type="term" value="F:structural constituent of ribosome"/>
    <property type="evidence" value="ECO:0007669"/>
    <property type="project" value="InterPro"/>
</dbReference>
<dbReference type="Pfam" id="PF01649">
    <property type="entry name" value="Ribosomal_S20p"/>
    <property type="match status" value="1"/>
</dbReference>
<evidence type="ECO:0000256" key="5">
    <source>
        <dbReference type="ARBA" id="ARBA00022980"/>
    </source>
</evidence>
<reference evidence="10 11" key="1">
    <citation type="submission" date="2018-12" db="EMBL/GenBank/DDBJ databases">
        <authorList>
            <person name="Yang Y."/>
        </authorList>
    </citation>
    <scope>NUCLEOTIDE SEQUENCE [LARGE SCALE GENOMIC DNA]</scope>
    <source>
        <strain evidence="10 11">GSF71</strain>
    </source>
</reference>
<evidence type="ECO:0000256" key="3">
    <source>
        <dbReference type="ARBA" id="ARBA00022730"/>
    </source>
</evidence>
<comment type="function">
    <text evidence="1 8">Binds directly to 16S ribosomal RNA.</text>
</comment>
<feature type="region of interest" description="Disordered" evidence="9">
    <location>
        <begin position="1"/>
        <end position="20"/>
    </location>
</feature>
<keyword evidence="3 8" id="KW-0699">rRNA-binding</keyword>
<evidence type="ECO:0000256" key="4">
    <source>
        <dbReference type="ARBA" id="ARBA00022884"/>
    </source>
</evidence>
<evidence type="ECO:0000256" key="8">
    <source>
        <dbReference type="HAMAP-Rule" id="MF_00500"/>
    </source>
</evidence>
<evidence type="ECO:0000256" key="1">
    <source>
        <dbReference type="ARBA" id="ARBA00003134"/>
    </source>
</evidence>
<name>A0A3S0V2W3_9PROT</name>
<gene>
    <name evidence="8" type="primary">rpsT</name>
    <name evidence="10" type="ORF">EJ913_30410</name>
</gene>
<keyword evidence="6 8" id="KW-0687">Ribonucleoprotein</keyword>
<dbReference type="GO" id="GO:0070181">
    <property type="term" value="F:small ribosomal subunit rRNA binding"/>
    <property type="evidence" value="ECO:0007669"/>
    <property type="project" value="TreeGrafter"/>
</dbReference>
<organism evidence="10 11">
    <name type="scientific">Azospirillum doebereinerae</name>
    <dbReference type="NCBI Taxonomy" id="92933"/>
    <lineage>
        <taxon>Bacteria</taxon>
        <taxon>Pseudomonadati</taxon>
        <taxon>Pseudomonadota</taxon>
        <taxon>Alphaproteobacteria</taxon>
        <taxon>Rhodospirillales</taxon>
        <taxon>Azospirillaceae</taxon>
        <taxon>Azospirillum</taxon>
    </lineage>
</organism>
<dbReference type="AlphaFoldDB" id="A0A3S0V2W3"/>
<dbReference type="Proteomes" id="UP000280346">
    <property type="component" value="Unassembled WGS sequence"/>
</dbReference>
<keyword evidence="4 8" id="KW-0694">RNA-binding</keyword>
<evidence type="ECO:0000256" key="7">
    <source>
        <dbReference type="ARBA" id="ARBA00035136"/>
    </source>
</evidence>